<evidence type="ECO:0000256" key="1">
    <source>
        <dbReference type="SAM" id="MobiDB-lite"/>
    </source>
</evidence>
<keyword evidence="3" id="KW-1185">Reference proteome</keyword>
<comment type="caution">
    <text evidence="2">The sequence shown here is derived from an EMBL/GenBank/DDBJ whole genome shotgun (WGS) entry which is preliminary data.</text>
</comment>
<name>A0AAW0BLD9_9AGAR</name>
<gene>
    <name evidence="2" type="ORF">VNI00_015490</name>
</gene>
<dbReference type="Proteomes" id="UP001383192">
    <property type="component" value="Unassembled WGS sequence"/>
</dbReference>
<reference evidence="2 3" key="1">
    <citation type="submission" date="2024-01" db="EMBL/GenBank/DDBJ databases">
        <title>A draft genome for a cacao thread blight-causing isolate of Paramarasmius palmivorus.</title>
        <authorList>
            <person name="Baruah I.K."/>
            <person name="Bukari Y."/>
            <person name="Amoako-Attah I."/>
            <person name="Meinhardt L.W."/>
            <person name="Bailey B.A."/>
            <person name="Cohen S.P."/>
        </authorList>
    </citation>
    <scope>NUCLEOTIDE SEQUENCE [LARGE SCALE GENOMIC DNA]</scope>
    <source>
        <strain evidence="2 3">GH-12</strain>
    </source>
</reference>
<evidence type="ECO:0000313" key="2">
    <source>
        <dbReference type="EMBL" id="KAK7026717.1"/>
    </source>
</evidence>
<dbReference type="EMBL" id="JAYKXP010000101">
    <property type="protein sequence ID" value="KAK7026717.1"/>
    <property type="molecule type" value="Genomic_DNA"/>
</dbReference>
<feature type="compositionally biased region" description="Basic and acidic residues" evidence="1">
    <location>
        <begin position="1"/>
        <end position="24"/>
    </location>
</feature>
<protein>
    <submittedName>
        <fullName evidence="2">Uncharacterized protein</fullName>
    </submittedName>
</protein>
<accession>A0AAW0BLD9</accession>
<evidence type="ECO:0000313" key="3">
    <source>
        <dbReference type="Proteomes" id="UP001383192"/>
    </source>
</evidence>
<sequence>MVAETAQEREKGCKRHRTDDGLDSRKRRRHTRSIPPPRKWDSSDEDDEFIGPEPAAASSSHSYTNDYARKPDYDALQAELEAQRFREKLSSAFEEDEAYHAIEARFNSFAYVPMHWGGSGGREKQRVNFDDDGLRVRNEMENSFFMVRPKNREWGLMVFVKLGIAMDAL</sequence>
<proteinExistence type="predicted"/>
<feature type="region of interest" description="Disordered" evidence="1">
    <location>
        <begin position="1"/>
        <end position="68"/>
    </location>
</feature>
<dbReference type="AlphaFoldDB" id="A0AAW0BLD9"/>
<organism evidence="2 3">
    <name type="scientific">Paramarasmius palmivorus</name>
    <dbReference type="NCBI Taxonomy" id="297713"/>
    <lineage>
        <taxon>Eukaryota</taxon>
        <taxon>Fungi</taxon>
        <taxon>Dikarya</taxon>
        <taxon>Basidiomycota</taxon>
        <taxon>Agaricomycotina</taxon>
        <taxon>Agaricomycetes</taxon>
        <taxon>Agaricomycetidae</taxon>
        <taxon>Agaricales</taxon>
        <taxon>Marasmiineae</taxon>
        <taxon>Marasmiaceae</taxon>
        <taxon>Paramarasmius</taxon>
    </lineage>
</organism>